<organism evidence="4 5">
    <name type="scientific">Sulfuriferula nivalis</name>
    <dbReference type="NCBI Taxonomy" id="2675298"/>
    <lineage>
        <taxon>Bacteria</taxon>
        <taxon>Pseudomonadati</taxon>
        <taxon>Pseudomonadota</taxon>
        <taxon>Betaproteobacteria</taxon>
        <taxon>Nitrosomonadales</taxon>
        <taxon>Sulfuricellaceae</taxon>
        <taxon>Sulfuriferula</taxon>
    </lineage>
</organism>
<protein>
    <submittedName>
        <fullName evidence="4">Carboxylesterase</fullName>
    </submittedName>
</protein>
<dbReference type="InterPro" id="IPR050565">
    <property type="entry name" value="LYPA1-2/EST-like"/>
</dbReference>
<dbReference type="EMBL" id="AP021881">
    <property type="protein sequence ID" value="BBP02156.1"/>
    <property type="molecule type" value="Genomic_DNA"/>
</dbReference>
<dbReference type="KEGG" id="sniv:SFSGTM_28640"/>
<dbReference type="PANTHER" id="PTHR10655:SF17">
    <property type="entry name" value="LYSOPHOSPHOLIPASE-LIKE PROTEIN 1"/>
    <property type="match status" value="1"/>
</dbReference>
<dbReference type="InterPro" id="IPR029058">
    <property type="entry name" value="AB_hydrolase_fold"/>
</dbReference>
<evidence type="ECO:0000313" key="5">
    <source>
        <dbReference type="Proteomes" id="UP000463939"/>
    </source>
</evidence>
<dbReference type="Proteomes" id="UP000463939">
    <property type="component" value="Chromosome"/>
</dbReference>
<evidence type="ECO:0000256" key="2">
    <source>
        <dbReference type="ARBA" id="ARBA00022801"/>
    </source>
</evidence>
<gene>
    <name evidence="4" type="ORF">SFSGTM_28640</name>
</gene>
<evidence type="ECO:0000256" key="1">
    <source>
        <dbReference type="ARBA" id="ARBA00006499"/>
    </source>
</evidence>
<keyword evidence="2" id="KW-0378">Hydrolase</keyword>
<name>A0A809RKR8_9PROT</name>
<dbReference type="Pfam" id="PF02230">
    <property type="entry name" value="Abhydrolase_2"/>
    <property type="match status" value="1"/>
</dbReference>
<dbReference type="RefSeq" id="WP_162085828.1">
    <property type="nucleotide sequence ID" value="NZ_AP021881.1"/>
</dbReference>
<sequence length="208" mass="22365">MAKQPLIILNGEAKASVILLHGLGADGHDLAPVVDMLAIPDVRFVLPHAGTRPVTINGGYVMPAWYDIQSADITQQQDDAGFEQSRLIIDGLIADEISLGIPQERIMLAGFSQGGAIALYSGLSSELPLAGIAALSSYLPTLPALKQNPPPIWMAHGKHDDIIPLAVAEASWSAAPSYMPERHTYPMGHEISMEEITDLRTWLLKTLA</sequence>
<comment type="similarity">
    <text evidence="1">Belongs to the AB hydrolase superfamily. AB hydrolase 2 family.</text>
</comment>
<keyword evidence="5" id="KW-1185">Reference proteome</keyword>
<evidence type="ECO:0000313" key="4">
    <source>
        <dbReference type="EMBL" id="BBP02156.1"/>
    </source>
</evidence>
<proteinExistence type="inferred from homology"/>
<dbReference type="InterPro" id="IPR003140">
    <property type="entry name" value="PLipase/COase/thioEstase"/>
</dbReference>
<dbReference type="GO" id="GO:0016787">
    <property type="term" value="F:hydrolase activity"/>
    <property type="evidence" value="ECO:0007669"/>
    <property type="project" value="UniProtKB-KW"/>
</dbReference>
<dbReference type="AlphaFoldDB" id="A0A809RKR8"/>
<dbReference type="Gene3D" id="3.40.50.1820">
    <property type="entry name" value="alpha/beta hydrolase"/>
    <property type="match status" value="1"/>
</dbReference>
<evidence type="ECO:0000259" key="3">
    <source>
        <dbReference type="Pfam" id="PF02230"/>
    </source>
</evidence>
<dbReference type="PANTHER" id="PTHR10655">
    <property type="entry name" value="LYSOPHOSPHOLIPASE-RELATED"/>
    <property type="match status" value="1"/>
</dbReference>
<accession>A0A809RKR8</accession>
<reference evidence="5" key="1">
    <citation type="submission" date="2019-11" db="EMBL/GenBank/DDBJ databases">
        <title>Isolation and characterization of a novel species in the genus Sulfuriferula.</title>
        <authorList>
            <person name="Mochizuki J."/>
            <person name="Kojima H."/>
            <person name="Fukui M."/>
        </authorList>
    </citation>
    <scope>NUCLEOTIDE SEQUENCE [LARGE SCALE GENOMIC DNA]</scope>
    <source>
        <strain evidence="5">SGTM</strain>
    </source>
</reference>
<dbReference type="SUPFAM" id="SSF53474">
    <property type="entry name" value="alpha/beta-Hydrolases"/>
    <property type="match status" value="1"/>
</dbReference>
<feature type="domain" description="Phospholipase/carboxylesterase/thioesterase" evidence="3">
    <location>
        <begin position="12"/>
        <end position="205"/>
    </location>
</feature>